<dbReference type="Proteomes" id="UP001524473">
    <property type="component" value="Unassembled WGS sequence"/>
</dbReference>
<dbReference type="RefSeq" id="WP_147578588.1">
    <property type="nucleotide sequence ID" value="NZ_CABKVV010000014.1"/>
</dbReference>
<evidence type="ECO:0008006" key="3">
    <source>
        <dbReference type="Google" id="ProtNLM"/>
    </source>
</evidence>
<accession>A0ABT1RWT2</accession>
<dbReference type="EMBL" id="JANFZH010000006">
    <property type="protein sequence ID" value="MCQ4839090.1"/>
    <property type="molecule type" value="Genomic_DNA"/>
</dbReference>
<gene>
    <name evidence="1" type="ORF">NE695_04060</name>
</gene>
<sequence length="109" mass="12197">MESAGTEARVIAMCDKGELLGYAAVEVQGDELKLLKLAAESYDFSQKPNMEQTFILDSLMRAAASYGENFGANQIVTDFPDFFQFFKLRGFQTDDSHAFTPMSTIVKYE</sequence>
<keyword evidence="2" id="KW-1185">Reference proteome</keyword>
<reference evidence="1 2" key="1">
    <citation type="submission" date="2022-06" db="EMBL/GenBank/DDBJ databases">
        <title>Isolation of gut microbiota from human fecal samples.</title>
        <authorList>
            <person name="Pamer E.G."/>
            <person name="Barat B."/>
            <person name="Waligurski E."/>
            <person name="Medina S."/>
            <person name="Paddock L."/>
            <person name="Mostad J."/>
        </authorList>
    </citation>
    <scope>NUCLEOTIDE SEQUENCE [LARGE SCALE GENOMIC DNA]</scope>
    <source>
        <strain evidence="1 2">DFI.9.73</strain>
    </source>
</reference>
<name>A0ABT1RWT2_9FIRM</name>
<organism evidence="1 2">
    <name type="scientific">Neglectibacter timonensis</name>
    <dbReference type="NCBI Taxonomy" id="1776382"/>
    <lineage>
        <taxon>Bacteria</taxon>
        <taxon>Bacillati</taxon>
        <taxon>Bacillota</taxon>
        <taxon>Clostridia</taxon>
        <taxon>Eubacteriales</taxon>
        <taxon>Oscillospiraceae</taxon>
        <taxon>Neglectibacter</taxon>
    </lineage>
</organism>
<comment type="caution">
    <text evidence="1">The sequence shown here is derived from an EMBL/GenBank/DDBJ whole genome shotgun (WGS) entry which is preliminary data.</text>
</comment>
<evidence type="ECO:0000313" key="2">
    <source>
        <dbReference type="Proteomes" id="UP001524473"/>
    </source>
</evidence>
<evidence type="ECO:0000313" key="1">
    <source>
        <dbReference type="EMBL" id="MCQ4839090.1"/>
    </source>
</evidence>
<protein>
    <recommendedName>
        <fullName evidence="3">N-acetyltransferase domain-containing protein</fullName>
    </recommendedName>
</protein>
<proteinExistence type="predicted"/>
<dbReference type="GeneID" id="90533073"/>